<dbReference type="RefSeq" id="XP_060339909.1">
    <property type="nucleotide sequence ID" value="XM_060475121.1"/>
</dbReference>
<sequence>MKTKSNTNNATHEVTLASLAQTESETRHKWSQADNTKINYKGYVACAARFLDDMVSVWRKRHSETGVCEDDIDTDLLAQAFDNPPNKYSVTALLNFLTQKCFVEQHGKSTGQGIQAAMARMWDKMDGQKYAGNHYHFDKSTGIVTGNPARAPSVKEYIKCINTKSSAKGAAAVRHHADAMRIEDLIKIIEYSKHECSCEELEKSTVSAQELMQMIKYGLARAFFTLGFTLWTRNFELCGLQACNIEWDLQGPALYNVPYFRVHLDGRKGWQSKQGWDGPLESNYYNIYAQPDSPDIDMYTYLPQWIRLLETYTTHSLHRGGAQYRFMFAPIGR</sequence>
<dbReference type="EMBL" id="JAUEPS010000001">
    <property type="protein sequence ID" value="KAK0470116.1"/>
    <property type="molecule type" value="Genomic_DNA"/>
</dbReference>
<dbReference type="Proteomes" id="UP001175211">
    <property type="component" value="Unassembled WGS sequence"/>
</dbReference>
<comment type="caution">
    <text evidence="1">The sequence shown here is derived from an EMBL/GenBank/DDBJ whole genome shotgun (WGS) entry which is preliminary data.</text>
</comment>
<gene>
    <name evidence="1" type="ORF">EV420DRAFT_1616462</name>
</gene>
<evidence type="ECO:0000313" key="2">
    <source>
        <dbReference type="Proteomes" id="UP001175211"/>
    </source>
</evidence>
<dbReference type="AlphaFoldDB" id="A0AA39NQS8"/>
<keyword evidence="2" id="KW-1185">Reference proteome</keyword>
<reference evidence="1" key="1">
    <citation type="submission" date="2023-06" db="EMBL/GenBank/DDBJ databases">
        <authorList>
            <consortium name="Lawrence Berkeley National Laboratory"/>
            <person name="Ahrendt S."/>
            <person name="Sahu N."/>
            <person name="Indic B."/>
            <person name="Wong-Bajracharya J."/>
            <person name="Merenyi Z."/>
            <person name="Ke H.-M."/>
            <person name="Monk M."/>
            <person name="Kocsube S."/>
            <person name="Drula E."/>
            <person name="Lipzen A."/>
            <person name="Balint B."/>
            <person name="Henrissat B."/>
            <person name="Andreopoulos B."/>
            <person name="Martin F.M."/>
            <person name="Harder C.B."/>
            <person name="Rigling D."/>
            <person name="Ford K.L."/>
            <person name="Foster G.D."/>
            <person name="Pangilinan J."/>
            <person name="Papanicolaou A."/>
            <person name="Barry K."/>
            <person name="LaButti K."/>
            <person name="Viragh M."/>
            <person name="Koriabine M."/>
            <person name="Yan M."/>
            <person name="Riley R."/>
            <person name="Champramary S."/>
            <person name="Plett K.L."/>
            <person name="Tsai I.J."/>
            <person name="Slot J."/>
            <person name="Sipos G."/>
            <person name="Plett J."/>
            <person name="Nagy L.G."/>
            <person name="Grigoriev I.V."/>
        </authorList>
    </citation>
    <scope>NUCLEOTIDE SEQUENCE</scope>
    <source>
        <strain evidence="1">CCBAS 213</strain>
    </source>
</reference>
<accession>A0AA39NQS8</accession>
<protein>
    <submittedName>
        <fullName evidence="1">Uncharacterized protein</fullName>
    </submittedName>
</protein>
<dbReference type="GeneID" id="85358669"/>
<evidence type="ECO:0000313" key="1">
    <source>
        <dbReference type="EMBL" id="KAK0470116.1"/>
    </source>
</evidence>
<name>A0AA39NQS8_ARMTA</name>
<proteinExistence type="predicted"/>
<organism evidence="1 2">
    <name type="scientific">Armillaria tabescens</name>
    <name type="common">Ringless honey mushroom</name>
    <name type="synonym">Agaricus tabescens</name>
    <dbReference type="NCBI Taxonomy" id="1929756"/>
    <lineage>
        <taxon>Eukaryota</taxon>
        <taxon>Fungi</taxon>
        <taxon>Dikarya</taxon>
        <taxon>Basidiomycota</taxon>
        <taxon>Agaricomycotina</taxon>
        <taxon>Agaricomycetes</taxon>
        <taxon>Agaricomycetidae</taxon>
        <taxon>Agaricales</taxon>
        <taxon>Marasmiineae</taxon>
        <taxon>Physalacriaceae</taxon>
        <taxon>Desarmillaria</taxon>
    </lineage>
</organism>